<evidence type="ECO:0000313" key="5">
    <source>
        <dbReference type="Proteomes" id="UP000075615"/>
    </source>
</evidence>
<feature type="domain" description="CHAT" evidence="3">
    <location>
        <begin position="719"/>
        <end position="1011"/>
    </location>
</feature>
<keyword evidence="2" id="KW-0812">Transmembrane</keyword>
<evidence type="ECO:0000313" key="4">
    <source>
        <dbReference type="EMBL" id="KYG79642.1"/>
    </source>
</evidence>
<evidence type="ECO:0000256" key="1">
    <source>
        <dbReference type="PROSITE-ProRule" id="PRU00339"/>
    </source>
</evidence>
<feature type="repeat" description="TPR" evidence="1">
    <location>
        <begin position="283"/>
        <end position="316"/>
    </location>
</feature>
<dbReference type="PANTHER" id="PTHR10098">
    <property type="entry name" value="RAPSYN-RELATED"/>
    <property type="match status" value="1"/>
</dbReference>
<dbReference type="SMART" id="SM00028">
    <property type="entry name" value="TPR"/>
    <property type="match status" value="8"/>
</dbReference>
<dbReference type="RefSeq" id="WP_068414097.1">
    <property type="nucleotide sequence ID" value="NZ_LRDB01000009.1"/>
</dbReference>
<comment type="caution">
    <text evidence="4">The sequence shown here is derived from an EMBL/GenBank/DDBJ whole genome shotgun (WGS) entry which is preliminary data.</text>
</comment>
<name>A0A150XLX4_9BACT</name>
<feature type="repeat" description="TPR" evidence="1">
    <location>
        <begin position="242"/>
        <end position="275"/>
    </location>
</feature>
<dbReference type="InterPro" id="IPR011990">
    <property type="entry name" value="TPR-like_helical_dom_sf"/>
</dbReference>
<feature type="repeat" description="TPR" evidence="1">
    <location>
        <begin position="76"/>
        <end position="109"/>
    </location>
</feature>
<protein>
    <recommendedName>
        <fullName evidence="3">CHAT domain-containing protein</fullName>
    </recommendedName>
</protein>
<sequence length="1051" mass="119362">MKTLFMPYRRYALVLLLMLYVFGLIGQDKFDKESLTDSLLREAGAYKQAFSLDSSILFYELASRELLKEVDTAGYMLAKISIGEIYGTKGDFSKALQMFDSVIQVTKGKAWGKPKFEAHNRKAFELISQRKFSESIEVLDQAIQFNFDKQTKEGLARNARISLLKAFAYLQMNKLKDSEEQFERSRHLYDSLSMKNELAEVLNHFGALKSALFKGDEAISFFNESKEIYQSGPNEPNPTNMASLYNSIGEAYKFMGMISHAINSFEKAEKLLSSIDPNFQNLAIIYTHLGEAYKKNGEPEKGLEVINKAVSLSKYHFGNDSQWTFRTLLMRGEIYKALSLNRKAIESFDEILTKSHGDHPKEMLDIFALTTHEKGGALIEMGQVEKGIDYMRKAIMMSIGSGDYFEFSTLQLQKGLGNAFLKLSEPDSAAKYYQQALNFDEKFVNNGVANPQAAHYFERYEVFFLRAESFEMMHKRDQNIAWLDSAYQMLSLAEKEISYYREYPSRLADKLQTSSVISQLHNTGIRICYELFKLTGISKYAEYAYLLGEQSKSNQALFNSETEIHLSIPDSLLIREKNLHATLSSLETLLYQELKQTTPDTLEVETLRERIIKATDGVIRLSIDIKSHFPGYFELRYNRDYLDIKRSQELILKNDDLLINYYYSTEDKEIYRFEISKSNFSFTKQELDENFELSLTQFLDNLRIPNVSLESLNSYIQLSKKLTKVLLPSINRLKPNSSVLVIPDGPLHLLPFEALLKDEEILAEGFRDLPYLINDFNFHYGTSSTLLEKQIEKRKGTSDNTVVSFAPVFGDDVLTDEGVADSTRASLGLLAYTEKETQNISKHFKNISFLGAQATERQFRKSVSIYPIIHVASHGLADPANSLYSKLLFSPFDLDSINDGFLSTREILGMSIPAKMVVLSACNTGSGSILGGEGVMSLSYGFFYAGAQSLIMTLWTANDESTASLMDSFYENLSKGDAKSQALRAAKLDYLENTNSLSAHPYYWSHFVVHGSNTPIVKSGVSFKYLILISLIFASAIIFVFLQYRSRLSKK</sequence>
<dbReference type="STRING" id="296218.AWN68_17720"/>
<dbReference type="PROSITE" id="PS50005">
    <property type="entry name" value="TPR"/>
    <property type="match status" value="4"/>
</dbReference>
<dbReference type="InterPro" id="IPR024983">
    <property type="entry name" value="CHAT_dom"/>
</dbReference>
<dbReference type="InterPro" id="IPR019734">
    <property type="entry name" value="TPR_rpt"/>
</dbReference>
<accession>A0A150XLX4</accession>
<dbReference type="SUPFAM" id="SSF48452">
    <property type="entry name" value="TPR-like"/>
    <property type="match status" value="3"/>
</dbReference>
<proteinExistence type="predicted"/>
<dbReference type="Pfam" id="PF13181">
    <property type="entry name" value="TPR_8"/>
    <property type="match status" value="2"/>
</dbReference>
<dbReference type="OrthoDB" id="1489296at2"/>
<keyword evidence="5" id="KW-1185">Reference proteome</keyword>
<feature type="transmembrane region" description="Helical" evidence="2">
    <location>
        <begin position="1023"/>
        <end position="1042"/>
    </location>
</feature>
<keyword evidence="2" id="KW-1133">Transmembrane helix</keyword>
<gene>
    <name evidence="4" type="ORF">AWN68_17720</name>
</gene>
<feature type="repeat" description="TPR" evidence="1">
    <location>
        <begin position="410"/>
        <end position="443"/>
    </location>
</feature>
<keyword evidence="1" id="KW-0802">TPR repeat</keyword>
<organism evidence="4 5">
    <name type="scientific">Roseivirga echinicomitans</name>
    <dbReference type="NCBI Taxonomy" id="296218"/>
    <lineage>
        <taxon>Bacteria</taxon>
        <taxon>Pseudomonadati</taxon>
        <taxon>Bacteroidota</taxon>
        <taxon>Cytophagia</taxon>
        <taxon>Cytophagales</taxon>
        <taxon>Roseivirgaceae</taxon>
        <taxon>Roseivirga</taxon>
    </lineage>
</organism>
<dbReference type="AlphaFoldDB" id="A0A150XLX4"/>
<dbReference type="Gene3D" id="1.25.40.10">
    <property type="entry name" value="Tetratricopeptide repeat domain"/>
    <property type="match status" value="3"/>
</dbReference>
<keyword evidence="2" id="KW-0472">Membrane</keyword>
<evidence type="ECO:0000259" key="3">
    <source>
        <dbReference type="Pfam" id="PF12770"/>
    </source>
</evidence>
<dbReference type="Pfam" id="PF12770">
    <property type="entry name" value="CHAT"/>
    <property type="match status" value="1"/>
</dbReference>
<dbReference type="Proteomes" id="UP000075615">
    <property type="component" value="Unassembled WGS sequence"/>
</dbReference>
<evidence type="ECO:0000256" key="2">
    <source>
        <dbReference type="SAM" id="Phobius"/>
    </source>
</evidence>
<reference evidence="4 5" key="1">
    <citation type="submission" date="2016-01" db="EMBL/GenBank/DDBJ databases">
        <title>Genome sequencing of Roseivirga echinicomitans KMM 6058.</title>
        <authorList>
            <person name="Selvaratnam C."/>
            <person name="Thevarajoo S."/>
            <person name="Goh K.M."/>
            <person name="Ee R."/>
            <person name="Chan K.-G."/>
            <person name="Chong C.S."/>
        </authorList>
    </citation>
    <scope>NUCLEOTIDE SEQUENCE [LARGE SCALE GENOMIC DNA]</scope>
    <source>
        <strain evidence="4 5">KMM 6058</strain>
    </source>
</reference>
<dbReference type="EMBL" id="LRDB01000009">
    <property type="protein sequence ID" value="KYG79642.1"/>
    <property type="molecule type" value="Genomic_DNA"/>
</dbReference>